<evidence type="ECO:0000256" key="1">
    <source>
        <dbReference type="SAM" id="MobiDB-lite"/>
    </source>
</evidence>
<feature type="compositionally biased region" description="Basic and acidic residues" evidence="1">
    <location>
        <begin position="104"/>
        <end position="119"/>
    </location>
</feature>
<evidence type="ECO:0000313" key="3">
    <source>
        <dbReference type="Proteomes" id="UP001266305"/>
    </source>
</evidence>
<protein>
    <submittedName>
        <fullName evidence="2">Uncharacterized protein</fullName>
    </submittedName>
</protein>
<comment type="caution">
    <text evidence="2">The sequence shown here is derived from an EMBL/GenBank/DDBJ whole genome shotgun (WGS) entry which is preliminary data.</text>
</comment>
<proteinExistence type="predicted"/>
<dbReference type="Proteomes" id="UP001266305">
    <property type="component" value="Unassembled WGS sequence"/>
</dbReference>
<sequence length="229" mass="24699">MSDKPRPWKAGSAMAGSQEAGRARLRLGVLGLLSPKCRLKSARPEARVAGRAPRGALAQPAPSASTRRRGAARLAPGARREPGLLGASKAANARPDVPPRRAGRNPERRLWGLEGEAARADSVPGLPRSYRRSRLRRPTPYSGRPRRPASTDGWMTGVCALQTVDTELTADAVEWCPLRGLRHLLACGTYQLRRADEPAGPQSKGRAGWPRGGEEGVLVLRLGRRSYTV</sequence>
<reference evidence="2 3" key="1">
    <citation type="submission" date="2023-05" db="EMBL/GenBank/DDBJ databases">
        <title>B98-5 Cell Line De Novo Hybrid Assembly: An Optical Mapping Approach.</title>
        <authorList>
            <person name="Kananen K."/>
            <person name="Auerbach J.A."/>
            <person name="Kautto E."/>
            <person name="Blachly J.S."/>
        </authorList>
    </citation>
    <scope>NUCLEOTIDE SEQUENCE [LARGE SCALE GENOMIC DNA]</scope>
    <source>
        <strain evidence="2">B95-8</strain>
        <tissue evidence="2">Cell line</tissue>
    </source>
</reference>
<gene>
    <name evidence="2" type="ORF">P7K49_002248</name>
</gene>
<feature type="region of interest" description="Disordered" evidence="1">
    <location>
        <begin position="40"/>
        <end position="150"/>
    </location>
</feature>
<keyword evidence="3" id="KW-1185">Reference proteome</keyword>
<evidence type="ECO:0000313" key="2">
    <source>
        <dbReference type="EMBL" id="KAK2120862.1"/>
    </source>
</evidence>
<organism evidence="2 3">
    <name type="scientific">Saguinus oedipus</name>
    <name type="common">Cotton-top tamarin</name>
    <name type="synonym">Oedipomidas oedipus</name>
    <dbReference type="NCBI Taxonomy" id="9490"/>
    <lineage>
        <taxon>Eukaryota</taxon>
        <taxon>Metazoa</taxon>
        <taxon>Chordata</taxon>
        <taxon>Craniata</taxon>
        <taxon>Vertebrata</taxon>
        <taxon>Euteleostomi</taxon>
        <taxon>Mammalia</taxon>
        <taxon>Eutheria</taxon>
        <taxon>Euarchontoglires</taxon>
        <taxon>Primates</taxon>
        <taxon>Haplorrhini</taxon>
        <taxon>Platyrrhini</taxon>
        <taxon>Cebidae</taxon>
        <taxon>Callitrichinae</taxon>
        <taxon>Saguinus</taxon>
    </lineage>
</organism>
<name>A0ABQ9WKT2_SAGOE</name>
<accession>A0ABQ9WKT2</accession>
<feature type="region of interest" description="Disordered" evidence="1">
    <location>
        <begin position="1"/>
        <end position="21"/>
    </location>
</feature>
<dbReference type="EMBL" id="JASSZA010000001">
    <property type="protein sequence ID" value="KAK2120862.1"/>
    <property type="molecule type" value="Genomic_DNA"/>
</dbReference>